<dbReference type="PRINTS" id="PR00032">
    <property type="entry name" value="HTHARAC"/>
</dbReference>
<feature type="domain" description="HTH araC/xylS-type" evidence="4">
    <location>
        <begin position="138"/>
        <end position="236"/>
    </location>
</feature>
<evidence type="ECO:0000256" key="3">
    <source>
        <dbReference type="ARBA" id="ARBA00023163"/>
    </source>
</evidence>
<gene>
    <name evidence="5" type="ORF">GK047_06595</name>
</gene>
<dbReference type="PROSITE" id="PS01124">
    <property type="entry name" value="HTH_ARAC_FAMILY_2"/>
    <property type="match status" value="1"/>
</dbReference>
<evidence type="ECO:0000313" key="5">
    <source>
        <dbReference type="EMBL" id="NEW05689.1"/>
    </source>
</evidence>
<dbReference type="Pfam" id="PF12833">
    <property type="entry name" value="HTH_18"/>
    <property type="match status" value="1"/>
</dbReference>
<dbReference type="EMBL" id="JAAIKC010000001">
    <property type="protein sequence ID" value="NEW05689.1"/>
    <property type="molecule type" value="Genomic_DNA"/>
</dbReference>
<dbReference type="AlphaFoldDB" id="A0A6G3ZVR8"/>
<dbReference type="GO" id="GO:0003700">
    <property type="term" value="F:DNA-binding transcription factor activity"/>
    <property type="evidence" value="ECO:0007669"/>
    <property type="project" value="InterPro"/>
</dbReference>
<dbReference type="PANTHER" id="PTHR47893:SF1">
    <property type="entry name" value="REGULATORY PROTEIN PCHR"/>
    <property type="match status" value="1"/>
</dbReference>
<evidence type="ECO:0000256" key="2">
    <source>
        <dbReference type="ARBA" id="ARBA00023125"/>
    </source>
</evidence>
<dbReference type="RefSeq" id="WP_163942857.1">
    <property type="nucleotide sequence ID" value="NZ_JAAIKC010000001.1"/>
</dbReference>
<comment type="caution">
    <text evidence="5">The sequence shown here is derived from an EMBL/GenBank/DDBJ whole genome shotgun (WGS) entry which is preliminary data.</text>
</comment>
<keyword evidence="3" id="KW-0804">Transcription</keyword>
<evidence type="ECO:0000259" key="4">
    <source>
        <dbReference type="PROSITE" id="PS01124"/>
    </source>
</evidence>
<sequence>MSGSSHELVPDSSSLHLMQNFNAVFQYPAEIPIQTIAIGMPVSLFETYISGVNVDRNITFSGLLGSSAFRMFRKSNDFQSSQIVRQILDCSYTLAMRNLYVESKALELLSNGVETFLFGGAPYRRLSGLSRSDREKVRQARDLLLSRMEAPPSLIELSRIVGLNDYKLKIGFKDEYGKSAFSYLRDKRMEKAFSLLQSGAISVSRVSVMVGYANFSHFAEAFRKQFGVRPSEVKRDNR</sequence>
<dbReference type="Gene3D" id="1.10.10.60">
    <property type="entry name" value="Homeodomain-like"/>
    <property type="match status" value="2"/>
</dbReference>
<organism evidence="5">
    <name type="scientific">Paenibacillus sp. SYP-B3998</name>
    <dbReference type="NCBI Taxonomy" id="2678564"/>
    <lineage>
        <taxon>Bacteria</taxon>
        <taxon>Bacillati</taxon>
        <taxon>Bacillota</taxon>
        <taxon>Bacilli</taxon>
        <taxon>Bacillales</taxon>
        <taxon>Paenibacillaceae</taxon>
        <taxon>Paenibacillus</taxon>
    </lineage>
</organism>
<name>A0A6G3ZVR8_9BACL</name>
<dbReference type="SUPFAM" id="SSF46689">
    <property type="entry name" value="Homeodomain-like"/>
    <property type="match status" value="1"/>
</dbReference>
<proteinExistence type="predicted"/>
<accession>A0A6G3ZVR8</accession>
<dbReference type="InterPro" id="IPR053142">
    <property type="entry name" value="PchR_regulatory_protein"/>
</dbReference>
<dbReference type="InterPro" id="IPR009057">
    <property type="entry name" value="Homeodomain-like_sf"/>
</dbReference>
<evidence type="ECO:0000256" key="1">
    <source>
        <dbReference type="ARBA" id="ARBA00023015"/>
    </source>
</evidence>
<dbReference type="GO" id="GO:0043565">
    <property type="term" value="F:sequence-specific DNA binding"/>
    <property type="evidence" value="ECO:0007669"/>
    <property type="project" value="InterPro"/>
</dbReference>
<protein>
    <submittedName>
        <fullName evidence="5">Helix-turn-helix transcriptional regulator</fullName>
    </submittedName>
</protein>
<dbReference type="InterPro" id="IPR018060">
    <property type="entry name" value="HTH_AraC"/>
</dbReference>
<dbReference type="InterPro" id="IPR020449">
    <property type="entry name" value="Tscrpt_reg_AraC-type_HTH"/>
</dbReference>
<dbReference type="PANTHER" id="PTHR47893">
    <property type="entry name" value="REGULATORY PROTEIN PCHR"/>
    <property type="match status" value="1"/>
</dbReference>
<dbReference type="SMART" id="SM00342">
    <property type="entry name" value="HTH_ARAC"/>
    <property type="match status" value="1"/>
</dbReference>
<reference evidence="5" key="1">
    <citation type="submission" date="2020-02" db="EMBL/GenBank/DDBJ databases">
        <authorList>
            <person name="Shen X.-R."/>
            <person name="Zhang Y.-X."/>
        </authorList>
    </citation>
    <scope>NUCLEOTIDE SEQUENCE</scope>
    <source>
        <strain evidence="5">SYP-B3998</strain>
    </source>
</reference>
<keyword evidence="2" id="KW-0238">DNA-binding</keyword>
<keyword evidence="1" id="KW-0805">Transcription regulation</keyword>